<evidence type="ECO:0000256" key="12">
    <source>
        <dbReference type="ARBA" id="ARBA00047811"/>
    </source>
</evidence>
<comment type="catalytic activity">
    <reaction evidence="13">
        <text>L-seryl-[protein] + ATP = O-phospho-L-seryl-[protein] + ADP + H(+)</text>
        <dbReference type="Rhea" id="RHEA:17989"/>
        <dbReference type="Rhea" id="RHEA-COMP:9863"/>
        <dbReference type="Rhea" id="RHEA-COMP:11604"/>
        <dbReference type="ChEBI" id="CHEBI:15378"/>
        <dbReference type="ChEBI" id="CHEBI:29999"/>
        <dbReference type="ChEBI" id="CHEBI:30616"/>
        <dbReference type="ChEBI" id="CHEBI:83421"/>
        <dbReference type="ChEBI" id="CHEBI:456216"/>
        <dbReference type="EC" id="2.7.11.22"/>
    </reaction>
</comment>
<dbReference type="Pfam" id="PF00069">
    <property type="entry name" value="Pkinase"/>
    <property type="match status" value="1"/>
</dbReference>
<feature type="binding site" evidence="14">
    <location>
        <position position="63"/>
    </location>
    <ligand>
        <name>ATP</name>
        <dbReference type="ChEBI" id="CHEBI:30616"/>
    </ligand>
</feature>
<dbReference type="GO" id="GO:0000307">
    <property type="term" value="C:cyclin-dependent protein kinase holoenzyme complex"/>
    <property type="evidence" value="ECO:0007669"/>
    <property type="project" value="TreeGrafter"/>
</dbReference>
<evidence type="ECO:0000313" key="18">
    <source>
        <dbReference type="EMBL" id="RHY87058.1"/>
    </source>
</evidence>
<keyword evidence="7 14" id="KW-0067">ATP-binding</keyword>
<comment type="subunit">
    <text evidence="8">May form a complex composed of at least the catalytic subunit CRK2 and a cyclin.</text>
</comment>
<evidence type="ECO:0000256" key="8">
    <source>
        <dbReference type="ARBA" id="ARBA00038543"/>
    </source>
</evidence>
<dbReference type="PROSITE" id="PS00108">
    <property type="entry name" value="PROTEIN_KINASE_ST"/>
    <property type="match status" value="1"/>
</dbReference>
<dbReference type="SUPFAM" id="SSF56112">
    <property type="entry name" value="Protein kinase-like (PK-like)"/>
    <property type="match status" value="1"/>
</dbReference>
<evidence type="ECO:0000256" key="11">
    <source>
        <dbReference type="ARBA" id="ARBA00042858"/>
    </source>
</evidence>
<dbReference type="PANTHER" id="PTHR24056:SF254">
    <property type="entry name" value="CYCLIN-DEPENDENT KINASE 2"/>
    <property type="match status" value="1"/>
</dbReference>
<evidence type="ECO:0000256" key="1">
    <source>
        <dbReference type="ARBA" id="ARBA00006485"/>
    </source>
</evidence>
<evidence type="ECO:0000256" key="5">
    <source>
        <dbReference type="ARBA" id="ARBA00022741"/>
    </source>
</evidence>
<dbReference type="EMBL" id="QUTG01004834">
    <property type="protein sequence ID" value="RHY87058.1"/>
    <property type="molecule type" value="Genomic_DNA"/>
</dbReference>
<dbReference type="GO" id="GO:0010468">
    <property type="term" value="P:regulation of gene expression"/>
    <property type="evidence" value="ECO:0007669"/>
    <property type="project" value="TreeGrafter"/>
</dbReference>
<proteinExistence type="inferred from homology"/>
<dbReference type="Gene3D" id="3.30.200.20">
    <property type="entry name" value="Phosphorylase Kinase, domain 1"/>
    <property type="match status" value="1"/>
</dbReference>
<evidence type="ECO:0000256" key="4">
    <source>
        <dbReference type="ARBA" id="ARBA00022679"/>
    </source>
</evidence>
<evidence type="ECO:0000256" key="16">
    <source>
        <dbReference type="SAM" id="MobiDB-lite"/>
    </source>
</evidence>
<evidence type="ECO:0000259" key="17">
    <source>
        <dbReference type="PROSITE" id="PS50011"/>
    </source>
</evidence>
<evidence type="ECO:0000256" key="14">
    <source>
        <dbReference type="PROSITE-ProRule" id="PRU10141"/>
    </source>
</evidence>
<evidence type="ECO:0000256" key="13">
    <source>
        <dbReference type="ARBA" id="ARBA00048367"/>
    </source>
</evidence>
<evidence type="ECO:0000256" key="2">
    <source>
        <dbReference type="ARBA" id="ARBA00012425"/>
    </source>
</evidence>
<evidence type="ECO:0000313" key="21">
    <source>
        <dbReference type="Proteomes" id="UP000275652"/>
    </source>
</evidence>
<evidence type="ECO:0000256" key="7">
    <source>
        <dbReference type="ARBA" id="ARBA00022840"/>
    </source>
</evidence>
<feature type="region of interest" description="Disordered" evidence="16">
    <location>
        <begin position="336"/>
        <end position="369"/>
    </location>
</feature>
<dbReference type="VEuPathDB" id="FungiDB:H257_04041"/>
<dbReference type="GO" id="GO:0005524">
    <property type="term" value="F:ATP binding"/>
    <property type="evidence" value="ECO:0007669"/>
    <property type="project" value="UniProtKB-UniRule"/>
</dbReference>
<dbReference type="GO" id="GO:0007165">
    <property type="term" value="P:signal transduction"/>
    <property type="evidence" value="ECO:0007669"/>
    <property type="project" value="TreeGrafter"/>
</dbReference>
<dbReference type="InterPro" id="IPR011009">
    <property type="entry name" value="Kinase-like_dom_sf"/>
</dbReference>
<dbReference type="GO" id="GO:0005737">
    <property type="term" value="C:cytoplasm"/>
    <property type="evidence" value="ECO:0007669"/>
    <property type="project" value="TreeGrafter"/>
</dbReference>
<feature type="domain" description="Protein kinase" evidence="17">
    <location>
        <begin position="34"/>
        <end position="318"/>
    </location>
</feature>
<gene>
    <name evidence="20" type="ORF">DYB28_001192</name>
    <name evidence="18" type="ORF">DYB35_000441</name>
    <name evidence="19" type="ORF">DYB37_000613</name>
</gene>
<keyword evidence="4" id="KW-0808">Transferase</keyword>
<evidence type="ECO:0000313" key="22">
    <source>
        <dbReference type="Proteomes" id="UP000285430"/>
    </source>
</evidence>
<evidence type="ECO:0000256" key="10">
    <source>
        <dbReference type="ARBA" id="ARBA00041902"/>
    </source>
</evidence>
<keyword evidence="3 15" id="KW-0723">Serine/threonine-protein kinase</keyword>
<name>A0A3L6VYS3_APHAT</name>
<dbReference type="EMBL" id="QUTH01003928">
    <property type="protein sequence ID" value="RHZ16487.1"/>
    <property type="molecule type" value="Genomic_DNA"/>
</dbReference>
<evidence type="ECO:0000256" key="3">
    <source>
        <dbReference type="ARBA" id="ARBA00022527"/>
    </source>
</evidence>
<evidence type="ECO:0000256" key="9">
    <source>
        <dbReference type="ARBA" id="ARBA00039612"/>
    </source>
</evidence>
<organism evidence="18 23">
    <name type="scientific">Aphanomyces astaci</name>
    <name type="common">Crayfish plague agent</name>
    <dbReference type="NCBI Taxonomy" id="112090"/>
    <lineage>
        <taxon>Eukaryota</taxon>
        <taxon>Sar</taxon>
        <taxon>Stramenopiles</taxon>
        <taxon>Oomycota</taxon>
        <taxon>Saprolegniomycetes</taxon>
        <taxon>Saprolegniales</taxon>
        <taxon>Verrucalvaceae</taxon>
        <taxon>Aphanomyces</taxon>
    </lineage>
</organism>
<dbReference type="FunFam" id="1.10.510.10:FF:000624">
    <property type="entry name" value="Mitogen-activated protein kinase"/>
    <property type="match status" value="1"/>
</dbReference>
<evidence type="ECO:0000313" key="20">
    <source>
        <dbReference type="EMBL" id="RLO13843.1"/>
    </source>
</evidence>
<evidence type="ECO:0000313" key="23">
    <source>
        <dbReference type="Proteomes" id="UP000285712"/>
    </source>
</evidence>
<dbReference type="GO" id="GO:0000082">
    <property type="term" value="P:G1/S transition of mitotic cell cycle"/>
    <property type="evidence" value="ECO:0007669"/>
    <property type="project" value="TreeGrafter"/>
</dbReference>
<dbReference type="PROSITE" id="PS00107">
    <property type="entry name" value="PROTEIN_KINASE_ATP"/>
    <property type="match status" value="1"/>
</dbReference>
<sequence>MCVSKGGSFQRQIQASAMGEFDSDDEDFAVVGAYTMHEEIGRGTYGIVYEATHNTTGKKVAIKRLFQGQDSSTSEEIEVMQRLVGAPHVLQLQEVLHEQHQDEPSTFIVSEYMESDLETVIKATEAIPQVSLPQIKSYLRMILQGLAECHARHIIHRDVKPNNILLATNGAAMLADFGLAVVVPELATRVSPWSLSFQVVTRAYRAPELLFGLKQYDTSVDMWSLGCVFGELVLRKVWFDGVSDIDQLNLMFRALGSPDEQHWTALPFYLEFAPTSPPSLATQFPTLPPSGVDLLTKMLRLDPSARISAADALTHPFFAEAPLALDAALLPMVTPPERGRKRRASSLEEEYGDQADEGGEGPMKGRRLF</sequence>
<dbReference type="GO" id="GO:0005634">
    <property type="term" value="C:nucleus"/>
    <property type="evidence" value="ECO:0007669"/>
    <property type="project" value="TreeGrafter"/>
</dbReference>
<dbReference type="Proteomes" id="UP000285430">
    <property type="component" value="Unassembled WGS sequence"/>
</dbReference>
<dbReference type="InterPro" id="IPR008271">
    <property type="entry name" value="Ser/Thr_kinase_AS"/>
</dbReference>
<evidence type="ECO:0000256" key="15">
    <source>
        <dbReference type="RuleBase" id="RU000304"/>
    </source>
</evidence>
<dbReference type="GO" id="GO:0010389">
    <property type="term" value="P:regulation of G2/M transition of mitotic cell cycle"/>
    <property type="evidence" value="ECO:0007669"/>
    <property type="project" value="TreeGrafter"/>
</dbReference>
<dbReference type="PROSITE" id="PS50011">
    <property type="entry name" value="PROTEIN_KINASE_DOM"/>
    <property type="match status" value="1"/>
</dbReference>
<comment type="caution">
    <text evidence="18">The sequence shown here is derived from an EMBL/GenBank/DDBJ whole genome shotgun (WGS) entry which is preliminary data.</text>
</comment>
<dbReference type="Proteomes" id="UP000285712">
    <property type="component" value="Unassembled WGS sequence"/>
</dbReference>
<keyword evidence="5 14" id="KW-0547">Nucleotide-binding</keyword>
<feature type="compositionally biased region" description="Acidic residues" evidence="16">
    <location>
        <begin position="347"/>
        <end position="359"/>
    </location>
</feature>
<dbReference type="Gene3D" id="1.10.510.10">
    <property type="entry name" value="Transferase(Phosphotransferase) domain 1"/>
    <property type="match status" value="1"/>
</dbReference>
<keyword evidence="6" id="KW-0418">Kinase</keyword>
<comment type="similarity">
    <text evidence="1">Belongs to the protein kinase superfamily. CMGC Ser/Thr protein kinase family. CDC2/CDKX subfamily.</text>
</comment>
<dbReference type="PANTHER" id="PTHR24056">
    <property type="entry name" value="CELL DIVISION PROTEIN KINASE"/>
    <property type="match status" value="1"/>
</dbReference>
<reference evidence="20 21" key="1">
    <citation type="journal article" date="2018" name="J. Invertebr. Pathol.">
        <title>New genotyping method for the causative agent of crayfish plague (Aphanomyces astaci) based on whole genome data.</title>
        <authorList>
            <person name="Minardi D."/>
            <person name="Studholme D.J."/>
            <person name="van der Giezen M."/>
            <person name="Pretto T."/>
            <person name="Oidtmann B."/>
        </authorList>
    </citation>
    <scope>NUCLEOTIDE SEQUENCE [LARGE SCALE GENOMIC DNA]</scope>
    <source>
        <strain evidence="20 21">KB13</strain>
    </source>
</reference>
<evidence type="ECO:0000313" key="19">
    <source>
        <dbReference type="EMBL" id="RHZ16487.1"/>
    </source>
</evidence>
<dbReference type="EC" id="2.7.11.22" evidence="2"/>
<comment type="catalytic activity">
    <reaction evidence="12">
        <text>L-threonyl-[protein] + ATP = O-phospho-L-threonyl-[protein] + ADP + H(+)</text>
        <dbReference type="Rhea" id="RHEA:46608"/>
        <dbReference type="Rhea" id="RHEA-COMP:11060"/>
        <dbReference type="Rhea" id="RHEA-COMP:11605"/>
        <dbReference type="ChEBI" id="CHEBI:15378"/>
        <dbReference type="ChEBI" id="CHEBI:30013"/>
        <dbReference type="ChEBI" id="CHEBI:30616"/>
        <dbReference type="ChEBI" id="CHEBI:61977"/>
        <dbReference type="ChEBI" id="CHEBI:456216"/>
        <dbReference type="EC" id="2.7.11.22"/>
    </reaction>
</comment>
<dbReference type="InterPro" id="IPR000719">
    <property type="entry name" value="Prot_kinase_dom"/>
</dbReference>
<accession>A0A3L6VYS3</accession>
<dbReference type="Proteomes" id="UP000275652">
    <property type="component" value="Unassembled WGS sequence"/>
</dbReference>
<dbReference type="GO" id="GO:0030332">
    <property type="term" value="F:cyclin binding"/>
    <property type="evidence" value="ECO:0007669"/>
    <property type="project" value="TreeGrafter"/>
</dbReference>
<dbReference type="SMART" id="SM00220">
    <property type="entry name" value="S_TKc"/>
    <property type="match status" value="1"/>
</dbReference>
<dbReference type="InterPro" id="IPR017441">
    <property type="entry name" value="Protein_kinase_ATP_BS"/>
</dbReference>
<protein>
    <recommendedName>
        <fullName evidence="9">Cyclin-dependent kinase 2 homolog</fullName>
        <ecNumber evidence="2">2.7.11.22</ecNumber>
    </recommendedName>
    <alternativeName>
        <fullName evidence="10">Cell division control protein 2 homolog</fullName>
    </alternativeName>
    <alternativeName>
        <fullName evidence="11">cdc2-related kinase 2</fullName>
    </alternativeName>
</protein>
<reference evidence="22 23" key="2">
    <citation type="submission" date="2018-08" db="EMBL/GenBank/DDBJ databases">
        <title>Aphanomyces genome sequencing and annotation.</title>
        <authorList>
            <person name="Minardi D."/>
            <person name="Oidtmann B."/>
            <person name="Van Der Giezen M."/>
            <person name="Studholme D.J."/>
        </authorList>
    </citation>
    <scope>NUCLEOTIDE SEQUENCE [LARGE SCALE GENOMIC DNA]</scope>
    <source>
        <strain evidence="19 22">Da</strain>
        <strain evidence="18 23">Sv</strain>
    </source>
</reference>
<evidence type="ECO:0000256" key="6">
    <source>
        <dbReference type="ARBA" id="ARBA00022777"/>
    </source>
</evidence>
<dbReference type="GO" id="GO:0004693">
    <property type="term" value="F:cyclin-dependent protein serine/threonine kinase activity"/>
    <property type="evidence" value="ECO:0007669"/>
    <property type="project" value="UniProtKB-EC"/>
</dbReference>
<dbReference type="InterPro" id="IPR050108">
    <property type="entry name" value="CDK"/>
</dbReference>
<dbReference type="AlphaFoldDB" id="A0A3L6VYS3"/>
<dbReference type="EMBL" id="QUTI01002208">
    <property type="protein sequence ID" value="RLO13843.1"/>
    <property type="molecule type" value="Genomic_DNA"/>
</dbReference>